<dbReference type="RefSeq" id="WP_159764756.1">
    <property type="nucleotide sequence ID" value="NZ_WUUT01000005.1"/>
</dbReference>
<comment type="caution">
    <text evidence="6">The sequence shown here is derived from an EMBL/GenBank/DDBJ whole genome shotgun (WGS) entry which is preliminary data.</text>
</comment>
<evidence type="ECO:0000256" key="1">
    <source>
        <dbReference type="ARBA" id="ARBA00004618"/>
    </source>
</evidence>
<keyword evidence="5" id="KW-0812">Transmembrane</keyword>
<sequence>MKGYITDDRGQVGIGTLIVFIALVLVAAIAAGVLINTAGFLQTQAEQTGTESTDQVSNNIEIVGATGNVSTDGSVINNANLTIQRASGSGDVNISEVTVEYIGEGDTAILGAASNANADDLNEKFAIRPLVAEDSDDNVLTDSSDRYRLIFDFTGETNLASSDNADGITAPGPGESALLRFTTQDGATREARINIPDNLSGGETVDILR</sequence>
<keyword evidence="6" id="KW-0282">Flagellum</keyword>
<dbReference type="Proteomes" id="UP000466535">
    <property type="component" value="Unassembled WGS sequence"/>
</dbReference>
<evidence type="ECO:0000313" key="7">
    <source>
        <dbReference type="Proteomes" id="UP000466535"/>
    </source>
</evidence>
<dbReference type="PANTHER" id="PTHR35903">
    <property type="entry name" value="FLAGELLIN B1"/>
    <property type="match status" value="1"/>
</dbReference>
<comment type="subcellular location">
    <subcellularLocation>
        <location evidence="1 4">Archaeal flagellum</location>
    </subcellularLocation>
</comment>
<dbReference type="PANTHER" id="PTHR35903:SF1">
    <property type="entry name" value="FLAGELLIN B1"/>
    <property type="match status" value="1"/>
</dbReference>
<keyword evidence="5" id="KW-0472">Membrane</keyword>
<dbReference type="GO" id="GO:0097589">
    <property type="term" value="C:archaeal-type flagellum"/>
    <property type="evidence" value="ECO:0007669"/>
    <property type="project" value="UniProtKB-SubCell"/>
</dbReference>
<organism evidence="6 7">
    <name type="scientific">Halovenus carboxidivorans</name>
    <dbReference type="NCBI Taxonomy" id="2692199"/>
    <lineage>
        <taxon>Archaea</taxon>
        <taxon>Methanobacteriati</taxon>
        <taxon>Methanobacteriota</taxon>
        <taxon>Stenosarchaea group</taxon>
        <taxon>Halobacteria</taxon>
        <taxon>Halobacteriales</taxon>
        <taxon>Haloarculaceae</taxon>
        <taxon>Halovenus</taxon>
    </lineage>
</organism>
<reference evidence="6 7" key="1">
    <citation type="submission" date="2019-12" db="EMBL/GenBank/DDBJ databases">
        <title>Isolation and characterization of three novel carbon monoxide-oxidizing members of Halobacteria from salione crusts and soils.</title>
        <authorList>
            <person name="Myers M.R."/>
            <person name="King G.M."/>
        </authorList>
    </citation>
    <scope>NUCLEOTIDE SEQUENCE [LARGE SCALE GENOMIC DNA]</scope>
    <source>
        <strain evidence="6 7">WSH3</strain>
    </source>
</reference>
<accession>A0A6B0T3L6</accession>
<keyword evidence="3 4" id="KW-0974">Archaeal flagellum</keyword>
<comment type="function">
    <text evidence="4">Flagellin is the subunit protein which polymerizes to form the filaments of archaeal flagella.</text>
</comment>
<dbReference type="GO" id="GO:0005198">
    <property type="term" value="F:structural molecule activity"/>
    <property type="evidence" value="ECO:0007669"/>
    <property type="project" value="InterPro"/>
</dbReference>
<keyword evidence="6" id="KW-0969">Cilium</keyword>
<dbReference type="InterPro" id="IPR002774">
    <property type="entry name" value="Flagellin_arc-type"/>
</dbReference>
<proteinExistence type="inferred from homology"/>
<dbReference type="GO" id="GO:0097588">
    <property type="term" value="P:archaeal or bacterial-type flagellum-dependent cell motility"/>
    <property type="evidence" value="ECO:0007669"/>
    <property type="project" value="InterPro"/>
</dbReference>
<keyword evidence="6" id="KW-0966">Cell projection</keyword>
<evidence type="ECO:0000256" key="4">
    <source>
        <dbReference type="RuleBase" id="RU361282"/>
    </source>
</evidence>
<evidence type="ECO:0000256" key="5">
    <source>
        <dbReference type="SAM" id="Phobius"/>
    </source>
</evidence>
<protein>
    <recommendedName>
        <fullName evidence="4">Flagellin</fullName>
    </recommendedName>
</protein>
<feature type="transmembrane region" description="Helical" evidence="5">
    <location>
        <begin position="12"/>
        <end position="35"/>
    </location>
</feature>
<evidence type="ECO:0000256" key="2">
    <source>
        <dbReference type="ARBA" id="ARBA00010256"/>
    </source>
</evidence>
<keyword evidence="7" id="KW-1185">Reference proteome</keyword>
<dbReference type="AlphaFoldDB" id="A0A6B0T3L6"/>
<gene>
    <name evidence="6" type="ORF">GRX03_13595</name>
</gene>
<comment type="similarity">
    <text evidence="2 4">Belongs to the archaeal flagellin family.</text>
</comment>
<dbReference type="InterPro" id="IPR013373">
    <property type="entry name" value="Flagellin/pilin_N_arc"/>
</dbReference>
<dbReference type="OrthoDB" id="102632at2157"/>
<name>A0A6B0T3L6_9EURY</name>
<evidence type="ECO:0000313" key="6">
    <source>
        <dbReference type="EMBL" id="MXR52635.1"/>
    </source>
</evidence>
<dbReference type="NCBIfam" id="TIGR02537">
    <property type="entry name" value="arch_flag_Nterm"/>
    <property type="match status" value="1"/>
</dbReference>
<keyword evidence="5" id="KW-1133">Transmembrane helix</keyword>
<evidence type="ECO:0000256" key="3">
    <source>
        <dbReference type="ARBA" id="ARBA00022440"/>
    </source>
</evidence>
<dbReference type="EMBL" id="WUUT01000005">
    <property type="protein sequence ID" value="MXR52635.1"/>
    <property type="molecule type" value="Genomic_DNA"/>
</dbReference>
<dbReference type="Pfam" id="PF01917">
    <property type="entry name" value="Flagellin_arch-type"/>
    <property type="match status" value="1"/>
</dbReference>